<organism evidence="1">
    <name type="scientific">Lepeophtheirus salmonis</name>
    <name type="common">Salmon louse</name>
    <name type="synonym">Caligus salmonis</name>
    <dbReference type="NCBI Taxonomy" id="72036"/>
    <lineage>
        <taxon>Eukaryota</taxon>
        <taxon>Metazoa</taxon>
        <taxon>Ecdysozoa</taxon>
        <taxon>Arthropoda</taxon>
        <taxon>Crustacea</taxon>
        <taxon>Multicrustacea</taxon>
        <taxon>Hexanauplia</taxon>
        <taxon>Copepoda</taxon>
        <taxon>Siphonostomatoida</taxon>
        <taxon>Caligidae</taxon>
        <taxon>Lepeophtheirus</taxon>
    </lineage>
</organism>
<evidence type="ECO:0000313" key="1">
    <source>
        <dbReference type="EMBL" id="CDW20882.1"/>
    </source>
</evidence>
<sequence length="89" mass="10110">MYNLPLRLCITFRAIIAFDFSKAFDLILHGHALQAVKKLLLNKYLHPVRALLFNGTSVISMGDRKTDPIALKRVVGKAVLQLPYYLLLE</sequence>
<dbReference type="AlphaFoldDB" id="A0A0K2T5N4"/>
<dbReference type="EMBL" id="HACA01003521">
    <property type="protein sequence ID" value="CDW20882.1"/>
    <property type="molecule type" value="Transcribed_RNA"/>
</dbReference>
<name>A0A0K2T5N4_LEPSM</name>
<accession>A0A0K2T5N4</accession>
<proteinExistence type="predicted"/>
<protein>
    <submittedName>
        <fullName evidence="1">Putative LOC101731061 [Xenopus (Silurana) tropicalis]</fullName>
    </submittedName>
</protein>
<reference evidence="1" key="1">
    <citation type="submission" date="2014-05" db="EMBL/GenBank/DDBJ databases">
        <authorList>
            <person name="Chronopoulou M."/>
        </authorList>
    </citation>
    <scope>NUCLEOTIDE SEQUENCE</scope>
    <source>
        <tissue evidence="1">Whole organism</tissue>
    </source>
</reference>